<proteinExistence type="predicted"/>
<dbReference type="Proteomes" id="UP000228934">
    <property type="component" value="Unassembled WGS sequence"/>
</dbReference>
<dbReference type="AlphaFoldDB" id="A0A2G9Q2B6"/>
<sequence>MKKGSKVLWYLRMWRKERWKKCSNLAPQQVMFRLWYQNRVISPVTVHNGLSRKS</sequence>
<keyword evidence="2" id="KW-1185">Reference proteome</keyword>
<protein>
    <submittedName>
        <fullName evidence="1">Uncharacterized protein</fullName>
    </submittedName>
</protein>
<evidence type="ECO:0000313" key="1">
    <source>
        <dbReference type="EMBL" id="PIO09321.1"/>
    </source>
</evidence>
<dbReference type="EMBL" id="KZ370160">
    <property type="protein sequence ID" value="PIO09321.1"/>
    <property type="molecule type" value="Genomic_DNA"/>
</dbReference>
<name>A0A2G9Q2B6_AQUCT</name>
<organism evidence="1 2">
    <name type="scientific">Aquarana catesbeiana</name>
    <name type="common">American bullfrog</name>
    <name type="synonym">Rana catesbeiana</name>
    <dbReference type="NCBI Taxonomy" id="8400"/>
    <lineage>
        <taxon>Eukaryota</taxon>
        <taxon>Metazoa</taxon>
        <taxon>Chordata</taxon>
        <taxon>Craniata</taxon>
        <taxon>Vertebrata</taxon>
        <taxon>Euteleostomi</taxon>
        <taxon>Amphibia</taxon>
        <taxon>Batrachia</taxon>
        <taxon>Anura</taxon>
        <taxon>Neobatrachia</taxon>
        <taxon>Ranoidea</taxon>
        <taxon>Ranidae</taxon>
        <taxon>Aquarana</taxon>
    </lineage>
</organism>
<accession>A0A2G9Q2B6</accession>
<reference evidence="2" key="1">
    <citation type="journal article" date="2017" name="Nat. Commun.">
        <title>The North American bullfrog draft genome provides insight into hormonal regulation of long noncoding RNA.</title>
        <authorList>
            <person name="Hammond S.A."/>
            <person name="Warren R.L."/>
            <person name="Vandervalk B.P."/>
            <person name="Kucuk E."/>
            <person name="Khan H."/>
            <person name="Gibb E.A."/>
            <person name="Pandoh P."/>
            <person name="Kirk H."/>
            <person name="Zhao Y."/>
            <person name="Jones M."/>
            <person name="Mungall A.J."/>
            <person name="Coope R."/>
            <person name="Pleasance S."/>
            <person name="Moore R.A."/>
            <person name="Holt R.A."/>
            <person name="Round J.M."/>
            <person name="Ohora S."/>
            <person name="Walle B.V."/>
            <person name="Veldhoen N."/>
            <person name="Helbing C.C."/>
            <person name="Birol I."/>
        </authorList>
    </citation>
    <scope>NUCLEOTIDE SEQUENCE [LARGE SCALE GENOMIC DNA]</scope>
</reference>
<gene>
    <name evidence="1" type="ORF">AB205_0043920</name>
</gene>
<evidence type="ECO:0000313" key="2">
    <source>
        <dbReference type="Proteomes" id="UP000228934"/>
    </source>
</evidence>